<sequence length="92" mass="9366">MAATVIFPSESTLNGPVVTGVTLVLAEVTATPFNVSFVVTFPGTVTIAFVLATVTFGSFTATITFIGIGVLVEELLPSVGSNSIPVTVAVFT</sequence>
<reference evidence="2 3" key="1">
    <citation type="submission" date="2018-02" db="EMBL/GenBank/DDBJ databases">
        <authorList>
            <person name="Cohen D.B."/>
            <person name="Kent A.D."/>
        </authorList>
    </citation>
    <scope>NUCLEOTIDE SEQUENCE [LARGE SCALE GENOMIC DNA]</scope>
    <source>
        <strain evidence="2">CIP109753</strain>
    </source>
</reference>
<organism evidence="2 3">
    <name type="scientific">Flavobacterium columnare</name>
    <dbReference type="NCBI Taxonomy" id="996"/>
    <lineage>
        <taxon>Bacteria</taxon>
        <taxon>Pseudomonadati</taxon>
        <taxon>Bacteroidota</taxon>
        <taxon>Flavobacteriia</taxon>
        <taxon>Flavobacteriales</taxon>
        <taxon>Flavobacteriaceae</taxon>
        <taxon>Flavobacterium</taxon>
    </lineage>
</organism>
<keyword evidence="1" id="KW-0812">Transmembrane</keyword>
<protein>
    <submittedName>
        <fullName evidence="2">Uncharacterized protein</fullName>
    </submittedName>
</protein>
<evidence type="ECO:0000313" key="3">
    <source>
        <dbReference type="Proteomes" id="UP000238180"/>
    </source>
</evidence>
<evidence type="ECO:0000256" key="1">
    <source>
        <dbReference type="SAM" id="Phobius"/>
    </source>
</evidence>
<dbReference type="AlphaFoldDB" id="A0A2N9PCH1"/>
<gene>
    <name evidence="2" type="ORF">FLACOL_02027</name>
</gene>
<evidence type="ECO:0000313" key="2">
    <source>
        <dbReference type="EMBL" id="SPE78013.1"/>
    </source>
</evidence>
<keyword evidence="1" id="KW-1133">Transmembrane helix</keyword>
<name>A0A2N9PCH1_9FLAO</name>
<dbReference type="EMBL" id="OLKH01000114">
    <property type="protein sequence ID" value="SPE78013.1"/>
    <property type="molecule type" value="Genomic_DNA"/>
</dbReference>
<proteinExistence type="predicted"/>
<dbReference type="Proteomes" id="UP000238180">
    <property type="component" value="Unassembled WGS sequence"/>
</dbReference>
<feature type="transmembrane region" description="Helical" evidence="1">
    <location>
        <begin position="47"/>
        <end position="72"/>
    </location>
</feature>
<accession>A0A2N9PCH1</accession>
<keyword evidence="1" id="KW-0472">Membrane</keyword>